<organism evidence="2 3">
    <name type="scientific">Chryseobacterium aquaeductus</name>
    <dbReference type="NCBI Taxonomy" id="2675056"/>
    <lineage>
        <taxon>Bacteria</taxon>
        <taxon>Pseudomonadati</taxon>
        <taxon>Bacteroidota</taxon>
        <taxon>Flavobacteriia</taxon>
        <taxon>Flavobacteriales</taxon>
        <taxon>Weeksellaceae</taxon>
        <taxon>Chryseobacterium group</taxon>
        <taxon>Chryseobacterium</taxon>
    </lineage>
</organism>
<dbReference type="PROSITE" id="PS51257">
    <property type="entry name" value="PROKAR_LIPOPROTEIN"/>
    <property type="match status" value="1"/>
</dbReference>
<evidence type="ECO:0000313" key="3">
    <source>
        <dbReference type="Proteomes" id="UP000662618"/>
    </source>
</evidence>
<accession>A0A9N8ME10</accession>
<dbReference type="Proteomes" id="UP000662618">
    <property type="component" value="Unassembled WGS sequence"/>
</dbReference>
<feature type="region of interest" description="Disordered" evidence="1">
    <location>
        <begin position="23"/>
        <end position="69"/>
    </location>
</feature>
<sequence length="69" mass="7002">MKKVLAIAFIGSVFAVSCSKKAEKSQESNIMMEEPAAPTIAADSTAKTESAPATATPAPSPSTDSTATK</sequence>
<evidence type="ECO:0000256" key="1">
    <source>
        <dbReference type="SAM" id="MobiDB-lite"/>
    </source>
</evidence>
<dbReference type="EMBL" id="CAJIMS010000001">
    <property type="protein sequence ID" value="CAD7796659.1"/>
    <property type="molecule type" value="Genomic_DNA"/>
</dbReference>
<comment type="caution">
    <text evidence="2">The sequence shown here is derived from an EMBL/GenBank/DDBJ whole genome shotgun (WGS) entry which is preliminary data.</text>
</comment>
<feature type="compositionally biased region" description="Low complexity" evidence="1">
    <location>
        <begin position="44"/>
        <end position="69"/>
    </location>
</feature>
<gene>
    <name evidence="2" type="ORF">CHRY9390_00038</name>
</gene>
<reference evidence="2" key="1">
    <citation type="submission" date="2020-12" db="EMBL/GenBank/DDBJ databases">
        <authorList>
            <person name="Rodrigo-Torres L."/>
            <person name="Arahal R. D."/>
            <person name="Lucena T."/>
        </authorList>
    </citation>
    <scope>NUCLEOTIDE SEQUENCE</scope>
    <source>
        <strain evidence="2">CECT 9390</strain>
    </source>
</reference>
<name>A0A9N8ME10_9FLAO</name>
<dbReference type="RefSeq" id="WP_162086610.1">
    <property type="nucleotide sequence ID" value="NZ_CAJIMS010000001.1"/>
</dbReference>
<dbReference type="AlphaFoldDB" id="A0A9N8ME10"/>
<protein>
    <submittedName>
        <fullName evidence="2">Uncharacterized protein</fullName>
    </submittedName>
</protein>
<evidence type="ECO:0000313" key="2">
    <source>
        <dbReference type="EMBL" id="CAD7796659.1"/>
    </source>
</evidence>
<keyword evidence="3" id="KW-1185">Reference proteome</keyword>
<proteinExistence type="predicted"/>